<protein>
    <submittedName>
        <fullName evidence="1">Uncharacterized protein</fullName>
    </submittedName>
</protein>
<reference evidence="2" key="2">
    <citation type="submission" date="2007-04" db="EMBL/GenBank/DDBJ databases">
        <title>Draft genome sequence of Bacteroides ovatus (ATCC 8483).</title>
        <authorList>
            <person name="Sudarsanam P."/>
            <person name="Ley R."/>
            <person name="Guruge J."/>
            <person name="Turnbaugh P.J."/>
            <person name="Mahowald M."/>
            <person name="Liep D."/>
            <person name="Gordon J."/>
        </authorList>
    </citation>
    <scope>NUCLEOTIDE SEQUENCE [LARGE SCALE GENOMIC DNA]</scope>
    <source>
        <strain evidence="2">ATCC 8483 / DSM 1896 / JCM 5824 / BCRC 10623 / CCUG 4943 / NCTC 11153</strain>
    </source>
</reference>
<evidence type="ECO:0000313" key="1">
    <source>
        <dbReference type="EMBL" id="EDO10169.1"/>
    </source>
</evidence>
<sequence length="38" mass="4583">MFDRVPYAAIRHAKDDFPNVKVEILDKRLQYENVKYSI</sequence>
<gene>
    <name evidence="1" type="ORF">BACOVA_04550</name>
</gene>
<organism evidence="1 2">
    <name type="scientific">Bacteroides ovatus (strain ATCC 8483 / DSM 1896 / JCM 5824 / BCRC 10623 / CCUG 4943 / NCTC 11153)</name>
    <dbReference type="NCBI Taxonomy" id="411476"/>
    <lineage>
        <taxon>Bacteria</taxon>
        <taxon>Pseudomonadati</taxon>
        <taxon>Bacteroidota</taxon>
        <taxon>Bacteroidia</taxon>
        <taxon>Bacteroidales</taxon>
        <taxon>Bacteroidaceae</taxon>
        <taxon>Bacteroides</taxon>
    </lineage>
</organism>
<evidence type="ECO:0000313" key="2">
    <source>
        <dbReference type="Proteomes" id="UP000005475"/>
    </source>
</evidence>
<dbReference type="AlphaFoldDB" id="A0AAN3A545"/>
<reference evidence="1 2" key="1">
    <citation type="submission" date="2007-03" db="EMBL/GenBank/DDBJ databases">
        <authorList>
            <person name="Fulton L."/>
            <person name="Clifton S."/>
            <person name="Fulton B."/>
            <person name="Xu J."/>
            <person name="Minx P."/>
            <person name="Pepin K.H."/>
            <person name="Johnson M."/>
            <person name="Thiruvilangam P."/>
            <person name="Bhonagiri V."/>
            <person name="Nash W.E."/>
            <person name="Mardis E.R."/>
            <person name="Wilson R.K."/>
        </authorList>
    </citation>
    <scope>NUCLEOTIDE SEQUENCE [LARGE SCALE GENOMIC DNA]</scope>
    <source>
        <strain evidence="2">ATCC 8483 / DSM 1896 / JCM 5824 / BCRC 10623 / CCUG 4943 / NCTC 11153</strain>
    </source>
</reference>
<proteinExistence type="predicted"/>
<dbReference type="EMBL" id="AAXF02000053">
    <property type="protein sequence ID" value="EDO10169.1"/>
    <property type="molecule type" value="Genomic_DNA"/>
</dbReference>
<accession>A0AAN3A545</accession>
<comment type="caution">
    <text evidence="1">The sequence shown here is derived from an EMBL/GenBank/DDBJ whole genome shotgun (WGS) entry which is preliminary data.</text>
</comment>
<name>A0AAN3A545_BACO1</name>
<dbReference type="Proteomes" id="UP000005475">
    <property type="component" value="Unassembled WGS sequence"/>
</dbReference>